<sequence>MRWPPEPCRRRRRRPGLPSALLGALLWLGAASGHPQCLDFKPPFKPLRALAFCVQYSDFGCCDATRDSALLERYYRVSGHLDQAALRRLRRPPAGPAVPGMFPLCCSPV</sequence>
<dbReference type="AlphaFoldDB" id="A0A9Q0Y6K6"/>
<gene>
    <name evidence="2" type="ORF">JRQ81_001120</name>
</gene>
<dbReference type="OrthoDB" id="8940520at2759"/>
<evidence type="ECO:0000313" key="3">
    <source>
        <dbReference type="Proteomes" id="UP001142489"/>
    </source>
</evidence>
<keyword evidence="1" id="KW-0732">Signal</keyword>
<dbReference type="EMBL" id="JAPFRF010000001">
    <property type="protein sequence ID" value="KAJ7345170.1"/>
    <property type="molecule type" value="Genomic_DNA"/>
</dbReference>
<keyword evidence="3" id="KW-1185">Reference proteome</keyword>
<name>A0A9Q0Y6K6_9SAUR</name>
<accession>A0A9Q0Y6K6</accession>
<evidence type="ECO:0000313" key="2">
    <source>
        <dbReference type="EMBL" id="KAJ7345170.1"/>
    </source>
</evidence>
<protein>
    <submittedName>
        <fullName evidence="2">Uncharacterized protein</fullName>
    </submittedName>
</protein>
<evidence type="ECO:0000256" key="1">
    <source>
        <dbReference type="SAM" id="SignalP"/>
    </source>
</evidence>
<dbReference type="Proteomes" id="UP001142489">
    <property type="component" value="Unassembled WGS sequence"/>
</dbReference>
<proteinExistence type="predicted"/>
<feature type="chain" id="PRO_5040379291" evidence="1">
    <location>
        <begin position="34"/>
        <end position="109"/>
    </location>
</feature>
<feature type="signal peptide" evidence="1">
    <location>
        <begin position="1"/>
        <end position="33"/>
    </location>
</feature>
<reference evidence="2" key="1">
    <citation type="journal article" date="2023" name="DNA Res.">
        <title>Chromosome-level genome assembly of Phrynocephalus forsythii using third-generation DNA sequencing and Hi-C analysis.</title>
        <authorList>
            <person name="Qi Y."/>
            <person name="Zhao W."/>
            <person name="Zhao Y."/>
            <person name="Niu C."/>
            <person name="Cao S."/>
            <person name="Zhang Y."/>
        </authorList>
    </citation>
    <scope>NUCLEOTIDE SEQUENCE</scope>
    <source>
        <tissue evidence="2">Muscle</tissue>
    </source>
</reference>
<organism evidence="2 3">
    <name type="scientific">Phrynocephalus forsythii</name>
    <dbReference type="NCBI Taxonomy" id="171643"/>
    <lineage>
        <taxon>Eukaryota</taxon>
        <taxon>Metazoa</taxon>
        <taxon>Chordata</taxon>
        <taxon>Craniata</taxon>
        <taxon>Vertebrata</taxon>
        <taxon>Euteleostomi</taxon>
        <taxon>Lepidosauria</taxon>
        <taxon>Squamata</taxon>
        <taxon>Bifurcata</taxon>
        <taxon>Unidentata</taxon>
        <taxon>Episquamata</taxon>
        <taxon>Toxicofera</taxon>
        <taxon>Iguania</taxon>
        <taxon>Acrodonta</taxon>
        <taxon>Agamidae</taxon>
        <taxon>Agaminae</taxon>
        <taxon>Phrynocephalus</taxon>
    </lineage>
</organism>
<comment type="caution">
    <text evidence="2">The sequence shown here is derived from an EMBL/GenBank/DDBJ whole genome shotgun (WGS) entry which is preliminary data.</text>
</comment>